<feature type="repeat" description="WD" evidence="3">
    <location>
        <begin position="1108"/>
        <end position="1149"/>
    </location>
</feature>
<dbReference type="Proteomes" id="UP000660380">
    <property type="component" value="Unassembled WGS sequence"/>
</dbReference>
<dbReference type="Pfam" id="PF20703">
    <property type="entry name" value="nSTAND1"/>
    <property type="match status" value="1"/>
</dbReference>
<dbReference type="Gene3D" id="3.40.50.300">
    <property type="entry name" value="P-loop containing nucleotide triphosphate hydrolases"/>
    <property type="match status" value="1"/>
</dbReference>
<feature type="repeat" description="WD" evidence="3">
    <location>
        <begin position="1150"/>
        <end position="1191"/>
    </location>
</feature>
<keyword evidence="9" id="KW-1185">Reference proteome</keyword>
<organism evidence="8 9">
    <name type="scientific">Scytonema hofmannii FACHB-248</name>
    <dbReference type="NCBI Taxonomy" id="1842502"/>
    <lineage>
        <taxon>Bacteria</taxon>
        <taxon>Bacillati</taxon>
        <taxon>Cyanobacteriota</taxon>
        <taxon>Cyanophyceae</taxon>
        <taxon>Nostocales</taxon>
        <taxon>Scytonemataceae</taxon>
        <taxon>Scytonema</taxon>
    </lineage>
</organism>
<feature type="repeat" description="WD" evidence="3">
    <location>
        <begin position="1234"/>
        <end position="1275"/>
    </location>
</feature>
<proteinExistence type="predicted"/>
<feature type="repeat" description="WD" evidence="3">
    <location>
        <begin position="1024"/>
        <end position="1065"/>
    </location>
</feature>
<feature type="repeat" description="WD" evidence="3">
    <location>
        <begin position="1066"/>
        <end position="1107"/>
    </location>
</feature>
<evidence type="ECO:0000259" key="6">
    <source>
        <dbReference type="Pfam" id="PF20703"/>
    </source>
</evidence>
<evidence type="ECO:0000313" key="9">
    <source>
        <dbReference type="Proteomes" id="UP000660380"/>
    </source>
</evidence>
<evidence type="ECO:0000259" key="7">
    <source>
        <dbReference type="Pfam" id="PF23389"/>
    </source>
</evidence>
<dbReference type="Pfam" id="PF23389">
    <property type="entry name" value="Beta-prop_WDR19_1st"/>
    <property type="match status" value="2"/>
</dbReference>
<dbReference type="InterPro" id="IPR019734">
    <property type="entry name" value="TPR_rpt"/>
</dbReference>
<feature type="region of interest" description="Disordered" evidence="5">
    <location>
        <begin position="558"/>
        <end position="579"/>
    </location>
</feature>
<feature type="repeat" description="WD" evidence="3">
    <location>
        <begin position="1318"/>
        <end position="1359"/>
    </location>
</feature>
<protein>
    <submittedName>
        <fullName evidence="8">AAA family ATPase</fullName>
    </submittedName>
</protein>
<evidence type="ECO:0000256" key="1">
    <source>
        <dbReference type="ARBA" id="ARBA00022574"/>
    </source>
</evidence>
<dbReference type="PANTHER" id="PTHR19848:SF8">
    <property type="entry name" value="F-BOX AND WD REPEAT DOMAIN CONTAINING 7"/>
    <property type="match status" value="1"/>
</dbReference>
<dbReference type="SUPFAM" id="SSF52540">
    <property type="entry name" value="P-loop containing nucleoside triphosphate hydrolases"/>
    <property type="match status" value="1"/>
</dbReference>
<comment type="caution">
    <text evidence="8">The sequence shown here is derived from an EMBL/GenBank/DDBJ whole genome shotgun (WGS) entry which is preliminary data.</text>
</comment>
<dbReference type="SUPFAM" id="SSF50998">
    <property type="entry name" value="Quinoprotein alcohol dehydrogenase-like"/>
    <property type="match status" value="2"/>
</dbReference>
<dbReference type="Pfam" id="PF00400">
    <property type="entry name" value="WD40"/>
    <property type="match status" value="1"/>
</dbReference>
<dbReference type="InterPro" id="IPR027417">
    <property type="entry name" value="P-loop_NTPase"/>
</dbReference>
<dbReference type="CDD" id="cd00200">
    <property type="entry name" value="WD40"/>
    <property type="match status" value="1"/>
</dbReference>
<dbReference type="InterPro" id="IPR025662">
    <property type="entry name" value="Sigma_54_int_dom_ATP-bd_1"/>
</dbReference>
<feature type="repeat" description="WD" evidence="3">
    <location>
        <begin position="982"/>
        <end position="1023"/>
    </location>
</feature>
<sequence length="1442" mass="161415">MQEDKGETSLEVNNEKALRQLAWAIENAAGKFKLILARCNYASLRSHLISRLQEICQVEVSVLQLRQSGRTLYTAIYEEFGEDLPAALMVLGWESVQGLSQMLTSANQVREEFRKHLPFPLVLWINDDVYKQVMQFAPDLESWATSKNFEIAKDELANEVRDIANLWFSDNFRLSEDDYFILAAELEAAQKDLLGDEEFFTLELQADLESLLGLVKGVTNQKDTAIKHFQKSLFLWQRLNNLERQLKNLHEIAYCYYLKSLRISDKTHPDWQITKNYIEEYLNLIYEHQQHKLIANACIKFGEALRDLEEWEALERLANQAIEIHQAENQCLNLARDYGFLAEVALAEERWQDAKNFACQAWEISNLEEDVNKSLYKFLLAKSQYHLGEKSAAIRNLETARELSEPLEDLRLYLDILKDLQNLYFESKEYLKAYELKQEQFSVEQQFGLRAFIGAGRLQSFKTETFSTEHKYRETIAPEIAASTRQLDVERLIERVGRHDCKLIVIYGESGVGKSSLVNAGLEPALKNKAIGIKDNLPVVMRVYTNWQEELTKQITENLSPERREALNSPPSLQGSGVGGLGSPIFQQLTEIEERNIRTVLIFDQFEEFFFVYTEPAQRREFMEFLAECLNVLSVKVILSLRVDYLHYLLECNDLSSMKIIGNDILSNNVLYKVGNFTPSDAKSIIQRLTENANFPLESGLIDKLVEDLAGALKEVRPIELQIVGAQLQTEDINILAKYSLLGNKAKEELVKRYLQAVVENCGTENIPVAELLLYSLTDEKGTRPLKTGVELERDLKHVIALSRTLPSQFDLVLEILVKSGLVLVLPEKPDDRYQLVHDYIAAFIRQQQEPKLKVLMEELQREREQRKASEIKFNKFLKRALAGSIAAGFGFAVLTVTAGYQAWEANKQKQQADINALEAQINSSETLFASGETRDALIAVLKAAGKIKQGEGKAGNNQILIKAALRQVVYSNYPVTELTTLTGHSDRVIRVGWNPDGKILASGSNDKTIKLWDATTGKLIKTLTGHSDAVIGVAWNPDGKTLASASWDKTIKLWDTTTGKQIKTLTGHNDAVIGVAWNPDGKTLASVSNDKTIKLWDATTGKQIKTLTGHNDGVNGVAWNPDGKTLASASYDNIIKLWDVTTGKLIKALTGHSDAVNGVAWNPDGKTLASASLDKTIKLWDATTGKLIKTLTEHSDAVIGVAWNPDGKTLASASLDKTIKLWDATTGKLIKTLTGHSDRVNGVAWNPDGKTLASASSDKTIKLWDATTGKLIKTLIGHRDAVIGVAWNPDGKTLASASSDKTIKLWDVTTGKQIKTLTGHSDGVIGVAWNPDGKTLASASYDNTIILWDFDFDNLVKSGCSRLENYLAFHPEVLADLKVCQTPSLLARSAEVLVVQGEEQAKNGEIKAAIEKFRDAQKWNPQLNFDLEKKARELQKNGGRG</sequence>
<evidence type="ECO:0000256" key="2">
    <source>
        <dbReference type="ARBA" id="ARBA00022737"/>
    </source>
</evidence>
<dbReference type="SMART" id="SM00320">
    <property type="entry name" value="WD40"/>
    <property type="match status" value="9"/>
</dbReference>
<dbReference type="PANTHER" id="PTHR19848">
    <property type="entry name" value="WD40 REPEAT PROTEIN"/>
    <property type="match status" value="1"/>
</dbReference>
<dbReference type="InterPro" id="IPR020472">
    <property type="entry name" value="WD40_PAC1"/>
</dbReference>
<feature type="repeat" description="WD" evidence="3">
    <location>
        <begin position="1192"/>
        <end position="1233"/>
    </location>
</feature>
<dbReference type="InterPro" id="IPR015943">
    <property type="entry name" value="WD40/YVTN_repeat-like_dom_sf"/>
</dbReference>
<dbReference type="Gene3D" id="1.25.40.10">
    <property type="entry name" value="Tetratricopeptide repeat domain"/>
    <property type="match status" value="1"/>
</dbReference>
<dbReference type="InterPro" id="IPR011047">
    <property type="entry name" value="Quinoprotein_ADH-like_sf"/>
</dbReference>
<dbReference type="SMART" id="SM00028">
    <property type="entry name" value="TPR"/>
    <property type="match status" value="4"/>
</dbReference>
<dbReference type="RefSeq" id="WP_190909663.1">
    <property type="nucleotide sequence ID" value="NZ_JACJTA010000002.1"/>
</dbReference>
<dbReference type="InterPro" id="IPR049052">
    <property type="entry name" value="nSTAND1"/>
</dbReference>
<name>A0ABR8GIQ7_9CYAN</name>
<reference evidence="8 9" key="1">
    <citation type="journal article" date="2020" name="ISME J.">
        <title>Comparative genomics reveals insights into cyanobacterial evolution and habitat adaptation.</title>
        <authorList>
            <person name="Chen M.Y."/>
            <person name="Teng W.K."/>
            <person name="Zhao L."/>
            <person name="Hu C.X."/>
            <person name="Zhou Y.K."/>
            <person name="Han B.P."/>
            <person name="Song L.R."/>
            <person name="Shu W.S."/>
        </authorList>
    </citation>
    <scope>NUCLEOTIDE SEQUENCE [LARGE SCALE GENOMIC DNA]</scope>
    <source>
        <strain evidence="8 9">FACHB-248</strain>
    </source>
</reference>
<dbReference type="PROSITE" id="PS50082">
    <property type="entry name" value="WD_REPEATS_2"/>
    <property type="match status" value="9"/>
</dbReference>
<dbReference type="PROSITE" id="PS50294">
    <property type="entry name" value="WD_REPEATS_REGION"/>
    <property type="match status" value="9"/>
</dbReference>
<dbReference type="PROSITE" id="PS00678">
    <property type="entry name" value="WD_REPEATS_1"/>
    <property type="match status" value="9"/>
</dbReference>
<feature type="domain" description="WDR19 first beta-propeller" evidence="7">
    <location>
        <begin position="1202"/>
        <end position="1363"/>
    </location>
</feature>
<keyword evidence="2" id="KW-0677">Repeat</keyword>
<keyword evidence="1 3" id="KW-0853">WD repeat</keyword>
<dbReference type="PROSITE" id="PS00675">
    <property type="entry name" value="SIGMA54_INTERACT_1"/>
    <property type="match status" value="1"/>
</dbReference>
<dbReference type="PRINTS" id="PR00320">
    <property type="entry name" value="GPROTEINBRPT"/>
</dbReference>
<dbReference type="EMBL" id="JACJTA010000002">
    <property type="protein sequence ID" value="MBD2603257.1"/>
    <property type="molecule type" value="Genomic_DNA"/>
</dbReference>
<accession>A0ABR8GIQ7</accession>
<evidence type="ECO:0000313" key="8">
    <source>
        <dbReference type="EMBL" id="MBD2603257.1"/>
    </source>
</evidence>
<evidence type="ECO:0000256" key="5">
    <source>
        <dbReference type="SAM" id="MobiDB-lite"/>
    </source>
</evidence>
<feature type="domain" description="WDR19 first beta-propeller" evidence="7">
    <location>
        <begin position="1034"/>
        <end position="1191"/>
    </location>
</feature>
<dbReference type="InterPro" id="IPR001680">
    <property type="entry name" value="WD40_rpt"/>
</dbReference>
<dbReference type="InterPro" id="IPR011990">
    <property type="entry name" value="TPR-like_helical_dom_sf"/>
</dbReference>
<dbReference type="InterPro" id="IPR019775">
    <property type="entry name" value="WD40_repeat_CS"/>
</dbReference>
<gene>
    <name evidence="8" type="ORF">H6G81_01635</name>
</gene>
<feature type="coiled-coil region" evidence="4">
    <location>
        <begin position="901"/>
        <end position="928"/>
    </location>
</feature>
<dbReference type="SUPFAM" id="SSF48452">
    <property type="entry name" value="TPR-like"/>
    <property type="match status" value="1"/>
</dbReference>
<feature type="domain" description="Novel STAND NTPase 1" evidence="6">
    <location>
        <begin position="485"/>
        <end position="839"/>
    </location>
</feature>
<dbReference type="InterPro" id="IPR057855">
    <property type="entry name" value="Beta-prop_WDR19_1st"/>
</dbReference>
<keyword evidence="4" id="KW-0175">Coiled coil</keyword>
<feature type="repeat" description="WD" evidence="3">
    <location>
        <begin position="1276"/>
        <end position="1317"/>
    </location>
</feature>
<dbReference type="Gene3D" id="2.130.10.10">
    <property type="entry name" value="YVTN repeat-like/Quinoprotein amine dehydrogenase"/>
    <property type="match status" value="5"/>
</dbReference>
<evidence type="ECO:0000256" key="3">
    <source>
        <dbReference type="PROSITE-ProRule" id="PRU00221"/>
    </source>
</evidence>
<evidence type="ECO:0000256" key="4">
    <source>
        <dbReference type="SAM" id="Coils"/>
    </source>
</evidence>